<gene>
    <name evidence="7" type="ORF">SAMN05421760_103162</name>
</gene>
<dbReference type="InterPro" id="IPR011611">
    <property type="entry name" value="PfkB_dom"/>
</dbReference>
<keyword evidence="8" id="KW-1185">Reference proteome</keyword>
<dbReference type="CDD" id="cd01167">
    <property type="entry name" value="bac_FRK"/>
    <property type="match status" value="1"/>
</dbReference>
<dbReference type="OrthoDB" id="9779730at2"/>
<organism evidence="7 8">
    <name type="scientific">Neptunomonas antarctica</name>
    <dbReference type="NCBI Taxonomy" id="619304"/>
    <lineage>
        <taxon>Bacteria</taxon>
        <taxon>Pseudomonadati</taxon>
        <taxon>Pseudomonadota</taxon>
        <taxon>Gammaproteobacteria</taxon>
        <taxon>Oceanospirillales</taxon>
        <taxon>Oceanospirillaceae</taxon>
        <taxon>Neptunomonas</taxon>
    </lineage>
</organism>
<dbReference type="GO" id="GO:0016301">
    <property type="term" value="F:kinase activity"/>
    <property type="evidence" value="ECO:0007669"/>
    <property type="project" value="UniProtKB-KW"/>
</dbReference>
<evidence type="ECO:0000256" key="2">
    <source>
        <dbReference type="ARBA" id="ARBA00022679"/>
    </source>
</evidence>
<evidence type="ECO:0000256" key="1">
    <source>
        <dbReference type="ARBA" id="ARBA00010688"/>
    </source>
</evidence>
<keyword evidence="3" id="KW-0547">Nucleotide-binding</keyword>
<evidence type="ECO:0000256" key="3">
    <source>
        <dbReference type="ARBA" id="ARBA00022741"/>
    </source>
</evidence>
<comment type="similarity">
    <text evidence="1">Belongs to the carbohydrate kinase PfkB family.</text>
</comment>
<evidence type="ECO:0000259" key="6">
    <source>
        <dbReference type="Pfam" id="PF00294"/>
    </source>
</evidence>
<sequence length="330" mass="34921">MQKVISFGEALVDMLSSKVSKPAGKTEAASHESFTKFPGGAPANVAAAVGKLGGNSVFVGQVGADMFGDFMKASLEDAGVDTRYLLQSDEGKTALAFVSLDDHGERSFEFYRNASADLLFSADDFQESCFEGGGLFHFCSNTLTEPAIRAATLAGIDKAKSAGCIISFDVNLRLNLWPEGADPFEFIWACLERADIVKLCVEELNFICRGQVQAQVIERLLSLGIALVLVTDGGKPLRYHTQERTGTIQPPSVAMVDSTAAGDAFIGGLLYALAEQNISAPLLSDFVAIESALLKSALTFASACGAYAVAHQGAFSSLPGKEDLTPAYFA</sequence>
<keyword evidence="5" id="KW-0067">ATP-binding</keyword>
<evidence type="ECO:0000256" key="5">
    <source>
        <dbReference type="ARBA" id="ARBA00022840"/>
    </source>
</evidence>
<dbReference type="STRING" id="619304.SAMN05421760_103162"/>
<dbReference type="PROSITE" id="PS00584">
    <property type="entry name" value="PFKB_KINASES_2"/>
    <property type="match status" value="1"/>
</dbReference>
<dbReference type="InterPro" id="IPR029056">
    <property type="entry name" value="Ribokinase-like"/>
</dbReference>
<dbReference type="Gene3D" id="3.40.1190.20">
    <property type="match status" value="1"/>
</dbReference>
<name>A0A1N7L216_9GAMM</name>
<dbReference type="PROSITE" id="PS00583">
    <property type="entry name" value="PFKB_KINASES_1"/>
    <property type="match status" value="1"/>
</dbReference>
<dbReference type="AlphaFoldDB" id="A0A1N7L216"/>
<keyword evidence="2" id="KW-0808">Transferase</keyword>
<dbReference type="RefSeq" id="WP_054342057.1">
    <property type="nucleotide sequence ID" value="NZ_FTOE01000003.1"/>
</dbReference>
<protein>
    <submittedName>
        <fullName evidence="7">Fructokinase</fullName>
    </submittedName>
</protein>
<dbReference type="InterPro" id="IPR050306">
    <property type="entry name" value="PfkB_Carbo_kinase"/>
</dbReference>
<dbReference type="SUPFAM" id="SSF53613">
    <property type="entry name" value="Ribokinase-like"/>
    <property type="match status" value="1"/>
</dbReference>
<accession>A0A1N7L216</accession>
<evidence type="ECO:0000313" key="8">
    <source>
        <dbReference type="Proteomes" id="UP000185999"/>
    </source>
</evidence>
<dbReference type="PANTHER" id="PTHR43085">
    <property type="entry name" value="HEXOKINASE FAMILY MEMBER"/>
    <property type="match status" value="1"/>
</dbReference>
<dbReference type="InterPro" id="IPR002173">
    <property type="entry name" value="Carboh/pur_kinase_PfkB_CS"/>
</dbReference>
<reference evidence="8" key="1">
    <citation type="submission" date="2017-01" db="EMBL/GenBank/DDBJ databases">
        <authorList>
            <person name="Varghese N."/>
            <person name="Submissions S."/>
        </authorList>
    </citation>
    <scope>NUCLEOTIDE SEQUENCE [LARGE SCALE GENOMIC DNA]</scope>
    <source>
        <strain evidence="8">DSM 22306</strain>
    </source>
</reference>
<dbReference type="EMBL" id="FTOE01000003">
    <property type="protein sequence ID" value="SIS67867.1"/>
    <property type="molecule type" value="Genomic_DNA"/>
</dbReference>
<dbReference type="Pfam" id="PF00294">
    <property type="entry name" value="PfkB"/>
    <property type="match status" value="1"/>
</dbReference>
<proteinExistence type="inferred from homology"/>
<evidence type="ECO:0000256" key="4">
    <source>
        <dbReference type="ARBA" id="ARBA00022777"/>
    </source>
</evidence>
<dbReference type="PANTHER" id="PTHR43085:SF1">
    <property type="entry name" value="PSEUDOURIDINE KINASE-RELATED"/>
    <property type="match status" value="1"/>
</dbReference>
<keyword evidence="4 7" id="KW-0418">Kinase</keyword>
<dbReference type="Proteomes" id="UP000185999">
    <property type="component" value="Unassembled WGS sequence"/>
</dbReference>
<dbReference type="GO" id="GO:0005524">
    <property type="term" value="F:ATP binding"/>
    <property type="evidence" value="ECO:0007669"/>
    <property type="project" value="UniProtKB-KW"/>
</dbReference>
<feature type="domain" description="Carbohydrate kinase PfkB" evidence="6">
    <location>
        <begin position="1"/>
        <end position="319"/>
    </location>
</feature>
<evidence type="ECO:0000313" key="7">
    <source>
        <dbReference type="EMBL" id="SIS67867.1"/>
    </source>
</evidence>